<organism evidence="3 4">
    <name type="scientific">Shinella kummerowiae</name>
    <dbReference type="NCBI Taxonomy" id="417745"/>
    <lineage>
        <taxon>Bacteria</taxon>
        <taxon>Pseudomonadati</taxon>
        <taxon>Pseudomonadota</taxon>
        <taxon>Alphaproteobacteria</taxon>
        <taxon>Hyphomicrobiales</taxon>
        <taxon>Rhizobiaceae</taxon>
        <taxon>Shinella</taxon>
    </lineage>
</organism>
<reference evidence="3 4" key="1">
    <citation type="submission" date="2019-12" db="EMBL/GenBank/DDBJ databases">
        <title>Shinella kummerowiae sp. nov., a symbiotic bacterium isolated from root nodules of the herbal legume Kummerowia stipulacea.</title>
        <authorList>
            <person name="Gao J."/>
        </authorList>
    </citation>
    <scope>NUCLEOTIDE SEQUENCE [LARGE SCALE GENOMIC DNA]</scope>
    <source>
        <strain evidence="3 4">CCBAU 25048</strain>
    </source>
</reference>
<dbReference type="EMBL" id="WUMK01000002">
    <property type="protein sequence ID" value="MXN44734.1"/>
    <property type="molecule type" value="Genomic_DNA"/>
</dbReference>
<evidence type="ECO:0000259" key="2">
    <source>
        <dbReference type="Pfam" id="PF13827"/>
    </source>
</evidence>
<proteinExistence type="predicted"/>
<evidence type="ECO:0000256" key="1">
    <source>
        <dbReference type="SAM" id="SignalP"/>
    </source>
</evidence>
<evidence type="ECO:0000313" key="4">
    <source>
        <dbReference type="Proteomes" id="UP000435802"/>
    </source>
</evidence>
<dbReference type="Pfam" id="PF13827">
    <property type="entry name" value="DUF4189"/>
    <property type="match status" value="1"/>
</dbReference>
<dbReference type="InterPro" id="IPR025240">
    <property type="entry name" value="DUF4189"/>
</dbReference>
<dbReference type="Proteomes" id="UP000435802">
    <property type="component" value="Unassembled WGS sequence"/>
</dbReference>
<protein>
    <submittedName>
        <fullName evidence="3">DUF4189 domain-containing protein</fullName>
    </submittedName>
</protein>
<accession>A0A6N8S6Q5</accession>
<feature type="chain" id="PRO_5026870155" evidence="1">
    <location>
        <begin position="28"/>
        <end position="78"/>
    </location>
</feature>
<name>A0A6N8S6Q5_9HYPH</name>
<feature type="domain" description="DUF4189" evidence="2">
    <location>
        <begin position="28"/>
        <end position="73"/>
    </location>
</feature>
<evidence type="ECO:0000313" key="3">
    <source>
        <dbReference type="EMBL" id="MXN44734.1"/>
    </source>
</evidence>
<keyword evidence="1" id="KW-0732">Signal</keyword>
<comment type="caution">
    <text evidence="3">The sequence shown here is derived from an EMBL/GenBank/DDBJ whole genome shotgun (WGS) entry which is preliminary data.</text>
</comment>
<dbReference type="AlphaFoldDB" id="A0A6N8S6Q5"/>
<gene>
    <name evidence="3" type="ORF">GR138_06010</name>
</gene>
<dbReference type="RefSeq" id="WP_160857706.1">
    <property type="nucleotide sequence ID" value="NZ_WUMK01000002.1"/>
</dbReference>
<keyword evidence="4" id="KW-1185">Reference proteome</keyword>
<feature type="signal peptide" evidence="1">
    <location>
        <begin position="1"/>
        <end position="27"/>
    </location>
</feature>
<sequence>MTTTLRTGLAALVLATAFTASTTSALAWGCIAVSEEGSYGYSYSYDDEGDAREKALTECANRTTEESVCEITECDEND</sequence>